<keyword evidence="2" id="KW-1185">Reference proteome</keyword>
<dbReference type="InterPro" id="IPR043758">
    <property type="entry name" value="DUF5703"/>
</dbReference>
<evidence type="ECO:0000313" key="2">
    <source>
        <dbReference type="Proteomes" id="UP001597326"/>
    </source>
</evidence>
<gene>
    <name evidence="1" type="ORF">ACFSCS_13115</name>
</gene>
<proteinExistence type="predicted"/>
<dbReference type="RefSeq" id="WP_386751692.1">
    <property type="nucleotide sequence ID" value="NZ_BAAAIX010000030.1"/>
</dbReference>
<sequence length="85" mass="10014">MAIEDRISYIASRTISIESDHGVDFEVQTVKLPYTASRNQVRKLLTEEAEYGRWELVRLRRYRDGSTTAWLRRKVIKVRSTLRTA</sequence>
<reference evidence="2" key="1">
    <citation type="journal article" date="2019" name="Int. J. Syst. Evol. Microbiol.">
        <title>The Global Catalogue of Microorganisms (GCM) 10K type strain sequencing project: providing services to taxonomists for standard genome sequencing and annotation.</title>
        <authorList>
            <consortium name="The Broad Institute Genomics Platform"/>
            <consortium name="The Broad Institute Genome Sequencing Center for Infectious Disease"/>
            <person name="Wu L."/>
            <person name="Ma J."/>
        </authorList>
    </citation>
    <scope>NUCLEOTIDE SEQUENCE [LARGE SCALE GENOMIC DNA]</scope>
    <source>
        <strain evidence="2">CAIM 431</strain>
    </source>
</reference>
<dbReference type="EMBL" id="JBHUFZ010000029">
    <property type="protein sequence ID" value="MFD1891113.1"/>
    <property type="molecule type" value="Genomic_DNA"/>
</dbReference>
<evidence type="ECO:0000313" key="1">
    <source>
        <dbReference type="EMBL" id="MFD1891113.1"/>
    </source>
</evidence>
<accession>A0ABW4RZR2</accession>
<dbReference type="Proteomes" id="UP001597326">
    <property type="component" value="Unassembled WGS sequence"/>
</dbReference>
<name>A0ABW4RZR2_9ACTN</name>
<protein>
    <submittedName>
        <fullName evidence="1">DUF5703 family protein</fullName>
    </submittedName>
</protein>
<comment type="caution">
    <text evidence="1">The sequence shown here is derived from an EMBL/GenBank/DDBJ whole genome shotgun (WGS) entry which is preliminary data.</text>
</comment>
<dbReference type="Pfam" id="PF18963">
    <property type="entry name" value="DUF5703"/>
    <property type="match status" value="1"/>
</dbReference>
<organism evidence="1 2">
    <name type="scientific">Luteococcus peritonei</name>
    <dbReference type="NCBI Taxonomy" id="88874"/>
    <lineage>
        <taxon>Bacteria</taxon>
        <taxon>Bacillati</taxon>
        <taxon>Actinomycetota</taxon>
        <taxon>Actinomycetes</taxon>
        <taxon>Propionibacteriales</taxon>
        <taxon>Propionibacteriaceae</taxon>
        <taxon>Luteococcus</taxon>
    </lineage>
</organism>